<dbReference type="Pfam" id="PF00990">
    <property type="entry name" value="GGDEF"/>
    <property type="match status" value="1"/>
</dbReference>
<accession>A0ABW7G6D8</accession>
<dbReference type="SUPFAM" id="SSF55073">
    <property type="entry name" value="Nucleotide cyclase"/>
    <property type="match status" value="1"/>
</dbReference>
<name>A0ABW7G6D8_9BURK</name>
<dbReference type="Proteomes" id="UP001606305">
    <property type="component" value="Unassembled WGS sequence"/>
</dbReference>
<dbReference type="InterPro" id="IPR000160">
    <property type="entry name" value="GGDEF_dom"/>
</dbReference>
<organism evidence="5 6">
    <name type="scientific">Pelomonas nitida</name>
    <dbReference type="NCBI Taxonomy" id="3299027"/>
    <lineage>
        <taxon>Bacteria</taxon>
        <taxon>Pseudomonadati</taxon>
        <taxon>Pseudomonadota</taxon>
        <taxon>Betaproteobacteria</taxon>
        <taxon>Burkholderiales</taxon>
        <taxon>Sphaerotilaceae</taxon>
        <taxon>Roseateles</taxon>
    </lineage>
</organism>
<reference evidence="5 6" key="1">
    <citation type="submission" date="2024-09" db="EMBL/GenBank/DDBJ databases">
        <title>Novel species of the genus Pelomonas and Roseateles isolated from streams.</title>
        <authorList>
            <person name="Lu H."/>
        </authorList>
    </citation>
    <scope>NUCLEOTIDE SEQUENCE [LARGE SCALE GENOMIC DNA]</scope>
    <source>
        <strain evidence="5 6">BYS96W</strain>
    </source>
</reference>
<proteinExistence type="predicted"/>
<dbReference type="NCBIfam" id="TIGR00254">
    <property type="entry name" value="GGDEF"/>
    <property type="match status" value="1"/>
</dbReference>
<evidence type="ECO:0000256" key="1">
    <source>
        <dbReference type="ARBA" id="ARBA00012528"/>
    </source>
</evidence>
<keyword evidence="3" id="KW-0175">Coiled coil</keyword>
<comment type="catalytic activity">
    <reaction evidence="2">
        <text>2 GTP = 3',3'-c-di-GMP + 2 diphosphate</text>
        <dbReference type="Rhea" id="RHEA:24898"/>
        <dbReference type="ChEBI" id="CHEBI:33019"/>
        <dbReference type="ChEBI" id="CHEBI:37565"/>
        <dbReference type="ChEBI" id="CHEBI:58805"/>
        <dbReference type="EC" id="2.7.7.65"/>
    </reaction>
</comment>
<evidence type="ECO:0000313" key="6">
    <source>
        <dbReference type="Proteomes" id="UP001606305"/>
    </source>
</evidence>
<dbReference type="EC" id="2.7.7.65" evidence="1"/>
<evidence type="ECO:0000313" key="5">
    <source>
        <dbReference type="EMBL" id="MFG6457522.1"/>
    </source>
</evidence>
<dbReference type="CDD" id="cd01949">
    <property type="entry name" value="GGDEF"/>
    <property type="match status" value="1"/>
</dbReference>
<dbReference type="InterPro" id="IPR029787">
    <property type="entry name" value="Nucleotide_cyclase"/>
</dbReference>
<gene>
    <name evidence="5" type="ORF">ACG00X_11835</name>
</gene>
<evidence type="ECO:0000259" key="4">
    <source>
        <dbReference type="PROSITE" id="PS50887"/>
    </source>
</evidence>
<comment type="caution">
    <text evidence="5">The sequence shown here is derived from an EMBL/GenBank/DDBJ whole genome shotgun (WGS) entry which is preliminary data.</text>
</comment>
<protein>
    <recommendedName>
        <fullName evidence="1">diguanylate cyclase</fullName>
        <ecNumber evidence="1">2.7.7.65</ecNumber>
    </recommendedName>
</protein>
<feature type="domain" description="GGDEF" evidence="4">
    <location>
        <begin position="448"/>
        <end position="583"/>
    </location>
</feature>
<sequence>MRLTRLFLLTTGLLLALVTALLLRSVWADWLQVAAAEQGLAAMQRTYLGMKVAEKASAERGPAIPVLNDTEPADPAKRARLLEFRRVTDAAFDEALAALVGSEDPASLAARGQLTEARQQLALGRAEVDRVAALPHAQRSAPGQRLTRRPIDLMFAAIDTVLAGVTAQSAAAEAIYPELTMPLVGARYAAELREYAGRLGSQFTAPLATGQPLGREEQRDIPMLMGRIEQLRQLISQQARARRADTPLQAAITEMEMQYFGTGLPFIRLVTERGLTGQGYGMDSAAFVAAYVPAMKSIVGLRDALFTSARDAAHARVAAARRDMAINTGLGLAVLGIELTVFLLIRHRVLLPLLRGTRAMNAIRQGRELPDRAMAPVTRHDEIGDMQRAVTALHEATQRRRALEAEREQLIAQLRHASDTDFLTGLTNRRAFAEQAAALLAQARRHGWPVALIVFDLDHFKRVNDSLGHPAGDAVLQGVAALARTLVRQGELLARQGGEEFAILAGNCRHEEALQLAERLRERLADTPLPLPGGGQTTVTASFGLASAETHGTAELDRLYRDADRALYRAKAEGRNRVCCAEAEDAHDLA</sequence>
<dbReference type="RefSeq" id="WP_394488384.1">
    <property type="nucleotide sequence ID" value="NZ_JBIGIA010000008.1"/>
</dbReference>
<feature type="coiled-coil region" evidence="3">
    <location>
        <begin position="386"/>
        <end position="420"/>
    </location>
</feature>
<dbReference type="Gene3D" id="3.30.70.270">
    <property type="match status" value="1"/>
</dbReference>
<keyword evidence="6" id="KW-1185">Reference proteome</keyword>
<dbReference type="PANTHER" id="PTHR45138:SF9">
    <property type="entry name" value="DIGUANYLATE CYCLASE DGCM-RELATED"/>
    <property type="match status" value="1"/>
</dbReference>
<dbReference type="InterPro" id="IPR043128">
    <property type="entry name" value="Rev_trsase/Diguanyl_cyclase"/>
</dbReference>
<dbReference type="EMBL" id="JBIGIA010000008">
    <property type="protein sequence ID" value="MFG6457522.1"/>
    <property type="molecule type" value="Genomic_DNA"/>
</dbReference>
<dbReference type="PROSITE" id="PS50887">
    <property type="entry name" value="GGDEF"/>
    <property type="match status" value="1"/>
</dbReference>
<dbReference type="InterPro" id="IPR050469">
    <property type="entry name" value="Diguanylate_Cyclase"/>
</dbReference>
<evidence type="ECO:0000256" key="2">
    <source>
        <dbReference type="ARBA" id="ARBA00034247"/>
    </source>
</evidence>
<evidence type="ECO:0000256" key="3">
    <source>
        <dbReference type="SAM" id="Coils"/>
    </source>
</evidence>
<dbReference type="PANTHER" id="PTHR45138">
    <property type="entry name" value="REGULATORY COMPONENTS OF SENSORY TRANSDUCTION SYSTEM"/>
    <property type="match status" value="1"/>
</dbReference>
<dbReference type="Gene3D" id="6.10.340.10">
    <property type="match status" value="1"/>
</dbReference>
<dbReference type="SMART" id="SM00267">
    <property type="entry name" value="GGDEF"/>
    <property type="match status" value="1"/>
</dbReference>